<organism evidence="1">
    <name type="scientific">bioreactor metagenome</name>
    <dbReference type="NCBI Taxonomy" id="1076179"/>
    <lineage>
        <taxon>unclassified sequences</taxon>
        <taxon>metagenomes</taxon>
        <taxon>ecological metagenomes</taxon>
    </lineage>
</organism>
<name>A0A645C4V9_9ZZZZ</name>
<reference evidence="1" key="1">
    <citation type="submission" date="2019-08" db="EMBL/GenBank/DDBJ databases">
        <authorList>
            <person name="Kucharzyk K."/>
            <person name="Murdoch R.W."/>
            <person name="Higgins S."/>
            <person name="Loffler F."/>
        </authorList>
    </citation>
    <scope>NUCLEOTIDE SEQUENCE</scope>
</reference>
<sequence>MTPASMAVTASVIPAIDVIAAVSPSGSFATSVKNITKNVVSTVLIKENPTSLIPQKFLICLLIFFIYSPLNNYF</sequence>
<dbReference type="AlphaFoldDB" id="A0A645C4V9"/>
<evidence type="ECO:0000313" key="1">
    <source>
        <dbReference type="EMBL" id="MPM68984.1"/>
    </source>
</evidence>
<comment type="caution">
    <text evidence="1">The sequence shown here is derived from an EMBL/GenBank/DDBJ whole genome shotgun (WGS) entry which is preliminary data.</text>
</comment>
<proteinExistence type="predicted"/>
<protein>
    <submittedName>
        <fullName evidence="1">Uncharacterized protein</fullName>
    </submittedName>
</protein>
<dbReference type="EMBL" id="VSSQ01022579">
    <property type="protein sequence ID" value="MPM68984.1"/>
    <property type="molecule type" value="Genomic_DNA"/>
</dbReference>
<accession>A0A645C4V9</accession>
<gene>
    <name evidence="1" type="ORF">SDC9_115921</name>
</gene>